<feature type="signal peptide" evidence="1">
    <location>
        <begin position="1"/>
        <end position="23"/>
    </location>
</feature>
<reference evidence="2 3" key="3">
    <citation type="journal article" date="2015" name="Genome Announc.">
        <title>Draft Genome Sequence of the Archiascomycetous Yeast Saitoella complicata.</title>
        <authorList>
            <person name="Yamauchi K."/>
            <person name="Kondo S."/>
            <person name="Hamamoto M."/>
            <person name="Takahashi Y."/>
            <person name="Ogura Y."/>
            <person name="Hayashi T."/>
            <person name="Nishida H."/>
        </authorList>
    </citation>
    <scope>NUCLEOTIDE SEQUENCE [LARGE SCALE GENOMIC DNA]</scope>
    <source>
        <strain evidence="2 3">NRRL Y-17804</strain>
    </source>
</reference>
<reference evidence="2 3" key="1">
    <citation type="journal article" date="2011" name="J. Gen. Appl. Microbiol.">
        <title>Draft genome sequencing of the enigmatic yeast Saitoella complicata.</title>
        <authorList>
            <person name="Nishida H."/>
            <person name="Hamamoto M."/>
            <person name="Sugiyama J."/>
        </authorList>
    </citation>
    <scope>NUCLEOTIDE SEQUENCE [LARGE SCALE GENOMIC DNA]</scope>
    <source>
        <strain evidence="2 3">NRRL Y-17804</strain>
    </source>
</reference>
<name>A0A0E9NI19_SAICN</name>
<evidence type="ECO:0000313" key="3">
    <source>
        <dbReference type="Proteomes" id="UP000033140"/>
    </source>
</evidence>
<comment type="caution">
    <text evidence="2">The sequence shown here is derived from an EMBL/GenBank/DDBJ whole genome shotgun (WGS) entry which is preliminary data.</text>
</comment>
<gene>
    <name evidence="2" type="ORF">G7K_3598-t1</name>
</gene>
<evidence type="ECO:0000256" key="1">
    <source>
        <dbReference type="SAM" id="SignalP"/>
    </source>
</evidence>
<keyword evidence="1" id="KW-0732">Signal</keyword>
<dbReference type="Proteomes" id="UP000033140">
    <property type="component" value="Unassembled WGS sequence"/>
</dbReference>
<reference evidence="2 3" key="2">
    <citation type="journal article" date="2014" name="J. Gen. Appl. Microbiol.">
        <title>The early diverging ascomycetous budding yeast Saitoella complicata has three histone deacetylases belonging to the Clr6, Hos2, and Rpd3 lineages.</title>
        <authorList>
            <person name="Nishida H."/>
            <person name="Matsumoto T."/>
            <person name="Kondo S."/>
            <person name="Hamamoto M."/>
            <person name="Yoshikawa H."/>
        </authorList>
    </citation>
    <scope>NUCLEOTIDE SEQUENCE [LARGE SCALE GENOMIC DNA]</scope>
    <source>
        <strain evidence="2 3">NRRL Y-17804</strain>
    </source>
</reference>
<dbReference type="EMBL" id="BACD03000023">
    <property type="protein sequence ID" value="GAO49448.1"/>
    <property type="molecule type" value="Genomic_DNA"/>
</dbReference>
<sequence>MNLFLLVLLISVPISLLVWLALSSCLGDSLRQAYTAVETDANERTMGSEAYRWVGPHTMGFGGSEAIEMDRIRRPMDEEE</sequence>
<accession>A0A0E9NI19</accession>
<organism evidence="2 3">
    <name type="scientific">Saitoella complicata (strain BCRC 22490 / CBS 7301 / JCM 7358 / NBRC 10748 / NRRL Y-17804)</name>
    <dbReference type="NCBI Taxonomy" id="698492"/>
    <lineage>
        <taxon>Eukaryota</taxon>
        <taxon>Fungi</taxon>
        <taxon>Dikarya</taxon>
        <taxon>Ascomycota</taxon>
        <taxon>Taphrinomycotina</taxon>
        <taxon>Taphrinomycotina incertae sedis</taxon>
        <taxon>Saitoella</taxon>
    </lineage>
</organism>
<evidence type="ECO:0000313" key="2">
    <source>
        <dbReference type="EMBL" id="GAO49448.1"/>
    </source>
</evidence>
<proteinExistence type="predicted"/>
<protein>
    <submittedName>
        <fullName evidence="2">Uncharacterized protein</fullName>
    </submittedName>
</protein>
<dbReference type="AlphaFoldDB" id="A0A0E9NI19"/>
<feature type="chain" id="PRO_5002430541" evidence="1">
    <location>
        <begin position="24"/>
        <end position="80"/>
    </location>
</feature>
<keyword evidence="3" id="KW-1185">Reference proteome</keyword>